<evidence type="ECO:0000259" key="8">
    <source>
        <dbReference type="PROSITE" id="PS50893"/>
    </source>
</evidence>
<dbReference type="Pfam" id="PF00005">
    <property type="entry name" value="ABC_tran"/>
    <property type="match status" value="1"/>
</dbReference>
<name>A0A1H1RMV0_9FLAO</name>
<evidence type="ECO:0000256" key="1">
    <source>
        <dbReference type="ARBA" id="ARBA00004651"/>
    </source>
</evidence>
<keyword evidence="3" id="KW-0547">Nucleotide-binding</keyword>
<dbReference type="SMART" id="SM00382">
    <property type="entry name" value="AAA"/>
    <property type="match status" value="1"/>
</dbReference>
<feature type="transmembrane region" description="Helical" evidence="7">
    <location>
        <begin position="276"/>
        <end position="293"/>
    </location>
</feature>
<organism evidence="10 11">
    <name type="scientific">Christiangramia echinicola</name>
    <dbReference type="NCBI Taxonomy" id="279359"/>
    <lineage>
        <taxon>Bacteria</taxon>
        <taxon>Pseudomonadati</taxon>
        <taxon>Bacteroidota</taxon>
        <taxon>Flavobacteriia</taxon>
        <taxon>Flavobacteriales</taxon>
        <taxon>Flavobacteriaceae</taxon>
        <taxon>Christiangramia</taxon>
    </lineage>
</organism>
<dbReference type="EMBL" id="LT629745">
    <property type="protein sequence ID" value="SDS37040.1"/>
    <property type="molecule type" value="Genomic_DNA"/>
</dbReference>
<feature type="domain" description="ABC transmembrane type-1" evidence="9">
    <location>
        <begin position="30"/>
        <end position="305"/>
    </location>
</feature>
<keyword evidence="6 7" id="KW-0472">Membrane</keyword>
<dbReference type="Gene3D" id="3.40.50.300">
    <property type="entry name" value="P-loop containing nucleotide triphosphate hydrolases"/>
    <property type="match status" value="1"/>
</dbReference>
<feature type="transmembrane region" description="Helical" evidence="7">
    <location>
        <begin position="161"/>
        <end position="177"/>
    </location>
</feature>
<proteinExistence type="predicted"/>
<dbReference type="InterPro" id="IPR003439">
    <property type="entry name" value="ABC_transporter-like_ATP-bd"/>
</dbReference>
<dbReference type="PANTHER" id="PTHR43394:SF4">
    <property type="entry name" value="TOXIN SECRETION ABC TRANSPORTER ATP-BINDING PROTEIN"/>
    <property type="match status" value="1"/>
</dbReference>
<evidence type="ECO:0000313" key="10">
    <source>
        <dbReference type="EMBL" id="SDS37040.1"/>
    </source>
</evidence>
<dbReference type="Pfam" id="PF00664">
    <property type="entry name" value="ABC_membrane"/>
    <property type="match status" value="1"/>
</dbReference>
<evidence type="ECO:0000256" key="6">
    <source>
        <dbReference type="ARBA" id="ARBA00023136"/>
    </source>
</evidence>
<evidence type="ECO:0000256" key="3">
    <source>
        <dbReference type="ARBA" id="ARBA00022741"/>
    </source>
</evidence>
<evidence type="ECO:0000256" key="4">
    <source>
        <dbReference type="ARBA" id="ARBA00022840"/>
    </source>
</evidence>
<evidence type="ECO:0000256" key="5">
    <source>
        <dbReference type="ARBA" id="ARBA00022989"/>
    </source>
</evidence>
<dbReference type="InterPro" id="IPR039421">
    <property type="entry name" value="Type_1_exporter"/>
</dbReference>
<keyword evidence="4" id="KW-0067">ATP-binding</keyword>
<dbReference type="STRING" id="1250231.SAMN04488552_2956"/>
<keyword evidence="5 7" id="KW-1133">Transmembrane helix</keyword>
<dbReference type="PANTHER" id="PTHR43394">
    <property type="entry name" value="ATP-DEPENDENT PERMEASE MDL1, MITOCHONDRIAL"/>
    <property type="match status" value="1"/>
</dbReference>
<protein>
    <submittedName>
        <fullName evidence="10">ABC-type bacteriocin/lantibiotic exporter, contains an N-terminal double-glycine peptidase domain</fullName>
    </submittedName>
</protein>
<accession>A0A1H1RMV0</accession>
<dbReference type="InterPro" id="IPR011527">
    <property type="entry name" value="ABC1_TM_dom"/>
</dbReference>
<dbReference type="Proteomes" id="UP000198858">
    <property type="component" value="Chromosome I"/>
</dbReference>
<dbReference type="InterPro" id="IPR003593">
    <property type="entry name" value="AAA+_ATPase"/>
</dbReference>
<dbReference type="GO" id="GO:0005524">
    <property type="term" value="F:ATP binding"/>
    <property type="evidence" value="ECO:0007669"/>
    <property type="project" value="UniProtKB-KW"/>
</dbReference>
<sequence>MKENNYTPWQRFVGILKLEKKDFLQIFYYAIFSGLVSLSVPLGIQAIVNLLQGARISTSWVVLVILVTLGVAFVGVLQLMQFRILENIQQKIFTRASFEFIYRFPKIKMEELKNFYPPELANRFFDVLTIQKGLSKVMLDFPAALTQVVFGLILLSLYHPFFIIYGLLLVVLIYVVFKITAQKGLDTSIVESKYKYKIAHWIQEVARTLISFKVSGRTNMAISKNDKMVSDYLDAREGHFQVLKLQFIQMIGFKVLVTAGLLVIGGVLVLSQEMNIGQFVAAEIIILLIIGSVEKMILGLESFYDVLTSLEKLGQVVDKELEDQDGDQPFTNKDALNIELENVSYQGFNGKNIINGIDLNIKPGDKILLLGSNGAGKSTLLKLIAGLIQPTGGEIFVNENSIKSIKLNHYRSLLGQSLSEESPFEGTLLENITFGDSNITQQDIRWALEKTGLSEFVKQQPKGLNTIIHPEGIQIPYSVARKIILARSIVRKPSLLILNDPLDQLDPDEEYKILEFIFSPENNWSVIVTSKDAKWKKYCDRILHIEQGKLVNYNA</sequence>
<keyword evidence="11" id="KW-1185">Reference proteome</keyword>
<dbReference type="PROSITE" id="PS50893">
    <property type="entry name" value="ABC_TRANSPORTER_2"/>
    <property type="match status" value="1"/>
</dbReference>
<evidence type="ECO:0000256" key="7">
    <source>
        <dbReference type="SAM" id="Phobius"/>
    </source>
</evidence>
<feature type="transmembrane region" description="Helical" evidence="7">
    <location>
        <begin position="60"/>
        <end position="80"/>
    </location>
</feature>
<dbReference type="GO" id="GO:0005886">
    <property type="term" value="C:plasma membrane"/>
    <property type="evidence" value="ECO:0007669"/>
    <property type="project" value="UniProtKB-SubCell"/>
</dbReference>
<feature type="transmembrane region" description="Helical" evidence="7">
    <location>
        <begin position="26"/>
        <end position="48"/>
    </location>
</feature>
<dbReference type="PROSITE" id="PS50929">
    <property type="entry name" value="ABC_TM1F"/>
    <property type="match status" value="1"/>
</dbReference>
<keyword evidence="2 7" id="KW-0812">Transmembrane</keyword>
<dbReference type="SUPFAM" id="SSF52540">
    <property type="entry name" value="P-loop containing nucleoside triphosphate hydrolases"/>
    <property type="match status" value="1"/>
</dbReference>
<dbReference type="GO" id="GO:0015421">
    <property type="term" value="F:ABC-type oligopeptide transporter activity"/>
    <property type="evidence" value="ECO:0007669"/>
    <property type="project" value="TreeGrafter"/>
</dbReference>
<evidence type="ECO:0000313" key="11">
    <source>
        <dbReference type="Proteomes" id="UP000198858"/>
    </source>
</evidence>
<reference evidence="10 11" key="1">
    <citation type="submission" date="2016-10" db="EMBL/GenBank/DDBJ databases">
        <authorList>
            <person name="Varghese N."/>
            <person name="Submissions S."/>
        </authorList>
    </citation>
    <scope>NUCLEOTIDE SEQUENCE [LARGE SCALE GENOMIC DNA]</scope>
    <source>
        <strain evidence="10 11">Mar_2010_102</strain>
    </source>
</reference>
<gene>
    <name evidence="10" type="ORF">SAMN04488552_2956</name>
</gene>
<feature type="transmembrane region" description="Helical" evidence="7">
    <location>
        <begin position="251"/>
        <end position="270"/>
    </location>
</feature>
<comment type="subcellular location">
    <subcellularLocation>
        <location evidence="1">Cell membrane</location>
        <topology evidence="1">Multi-pass membrane protein</topology>
    </subcellularLocation>
</comment>
<dbReference type="AlphaFoldDB" id="A0A1H1RMV0"/>
<dbReference type="RefSeq" id="WP_089663520.1">
    <property type="nucleotide sequence ID" value="NZ_LT629745.1"/>
</dbReference>
<dbReference type="Gene3D" id="1.20.1560.10">
    <property type="entry name" value="ABC transporter type 1, transmembrane domain"/>
    <property type="match status" value="1"/>
</dbReference>
<evidence type="ECO:0000259" key="9">
    <source>
        <dbReference type="PROSITE" id="PS50929"/>
    </source>
</evidence>
<dbReference type="InterPro" id="IPR027417">
    <property type="entry name" value="P-loop_NTPase"/>
</dbReference>
<evidence type="ECO:0000256" key="2">
    <source>
        <dbReference type="ARBA" id="ARBA00022692"/>
    </source>
</evidence>
<dbReference type="InterPro" id="IPR036640">
    <property type="entry name" value="ABC1_TM_sf"/>
</dbReference>
<feature type="domain" description="ABC transporter" evidence="8">
    <location>
        <begin position="338"/>
        <end position="555"/>
    </location>
</feature>
<dbReference type="SUPFAM" id="SSF90123">
    <property type="entry name" value="ABC transporter transmembrane region"/>
    <property type="match status" value="1"/>
</dbReference>
<dbReference type="GO" id="GO:0016887">
    <property type="term" value="F:ATP hydrolysis activity"/>
    <property type="evidence" value="ECO:0007669"/>
    <property type="project" value="InterPro"/>
</dbReference>